<feature type="region of interest" description="Disordered" evidence="5">
    <location>
        <begin position="362"/>
        <end position="381"/>
    </location>
</feature>
<accession>A0A6V1P3X2</accession>
<dbReference type="EMBL" id="HBIU01013579">
    <property type="protein sequence ID" value="CAE0627565.1"/>
    <property type="molecule type" value="Transcribed_RNA"/>
</dbReference>
<feature type="domain" description="MYND-type" evidence="7">
    <location>
        <begin position="45"/>
        <end position="86"/>
    </location>
</feature>
<evidence type="ECO:0000256" key="4">
    <source>
        <dbReference type="PROSITE-ProRule" id="PRU00134"/>
    </source>
</evidence>
<dbReference type="AlphaFoldDB" id="A0A6V1P3X2"/>
<evidence type="ECO:0008006" key="10">
    <source>
        <dbReference type="Google" id="ProtNLM"/>
    </source>
</evidence>
<evidence type="ECO:0000313" key="9">
    <source>
        <dbReference type="EMBL" id="CAE0627566.1"/>
    </source>
</evidence>
<name>A0A6V1P3X2_HETAK</name>
<dbReference type="GO" id="GO:0005634">
    <property type="term" value="C:nucleus"/>
    <property type="evidence" value="ECO:0007669"/>
    <property type="project" value="TreeGrafter"/>
</dbReference>
<reference evidence="9" key="1">
    <citation type="submission" date="2021-01" db="EMBL/GenBank/DDBJ databases">
        <authorList>
            <person name="Corre E."/>
            <person name="Pelletier E."/>
            <person name="Niang G."/>
            <person name="Scheremetjew M."/>
            <person name="Finn R."/>
            <person name="Kale V."/>
            <person name="Holt S."/>
            <person name="Cochrane G."/>
            <person name="Meng A."/>
            <person name="Brown T."/>
            <person name="Cohen L."/>
        </authorList>
    </citation>
    <scope>NUCLEOTIDE SEQUENCE</scope>
    <source>
        <strain evidence="9">CCMP3107</strain>
    </source>
</reference>
<feature type="compositionally biased region" description="Low complexity" evidence="5">
    <location>
        <begin position="411"/>
        <end position="421"/>
    </location>
</feature>
<evidence type="ECO:0000256" key="5">
    <source>
        <dbReference type="SAM" id="MobiDB-lite"/>
    </source>
</evidence>
<evidence type="ECO:0000256" key="1">
    <source>
        <dbReference type="ARBA" id="ARBA00022723"/>
    </source>
</evidence>
<evidence type="ECO:0000256" key="3">
    <source>
        <dbReference type="ARBA" id="ARBA00022833"/>
    </source>
</evidence>
<dbReference type="InterPro" id="IPR046341">
    <property type="entry name" value="SET_dom_sf"/>
</dbReference>
<dbReference type="Gene3D" id="2.170.270.10">
    <property type="entry name" value="SET domain"/>
    <property type="match status" value="1"/>
</dbReference>
<keyword evidence="2 4" id="KW-0863">Zinc-finger</keyword>
<protein>
    <recommendedName>
        <fullName evidence="10">SET domain-containing protein</fullName>
    </recommendedName>
</protein>
<feature type="domain" description="SET" evidence="6">
    <location>
        <begin position="1"/>
        <end position="257"/>
    </location>
</feature>
<dbReference type="PROSITE" id="PS50865">
    <property type="entry name" value="ZF_MYND_2"/>
    <property type="match status" value="1"/>
</dbReference>
<dbReference type="EMBL" id="HBIU01013580">
    <property type="protein sequence ID" value="CAE0627566.1"/>
    <property type="molecule type" value="Transcribed_RNA"/>
</dbReference>
<dbReference type="SUPFAM" id="SSF82199">
    <property type="entry name" value="SET domain"/>
    <property type="match status" value="1"/>
</dbReference>
<evidence type="ECO:0000313" key="8">
    <source>
        <dbReference type="EMBL" id="CAE0627565.1"/>
    </source>
</evidence>
<dbReference type="PANTHER" id="PTHR12197">
    <property type="entry name" value="HISTONE-LYSINE N-METHYLTRANSFERASE SMYD"/>
    <property type="match status" value="1"/>
</dbReference>
<organism evidence="9">
    <name type="scientific">Heterosigma akashiwo</name>
    <name type="common">Chromophytic alga</name>
    <name type="synonym">Heterosigma carterae</name>
    <dbReference type="NCBI Taxonomy" id="2829"/>
    <lineage>
        <taxon>Eukaryota</taxon>
        <taxon>Sar</taxon>
        <taxon>Stramenopiles</taxon>
        <taxon>Ochrophyta</taxon>
        <taxon>Raphidophyceae</taxon>
        <taxon>Chattonellales</taxon>
        <taxon>Chattonellaceae</taxon>
        <taxon>Heterosigma</taxon>
    </lineage>
</organism>
<gene>
    <name evidence="8" type="ORF">HAKA00212_LOCUS6243</name>
    <name evidence="9" type="ORF">HAKA00212_LOCUS6244</name>
</gene>
<dbReference type="InterPro" id="IPR002893">
    <property type="entry name" value="Znf_MYND"/>
</dbReference>
<feature type="region of interest" description="Disordered" evidence="5">
    <location>
        <begin position="411"/>
        <end position="450"/>
    </location>
</feature>
<dbReference type="PROSITE" id="PS50280">
    <property type="entry name" value="SET"/>
    <property type="match status" value="1"/>
</dbReference>
<sequence length="450" mass="50071">MYEVLEVAGRGRGCFATTSIIEGDIIASFDEFVAVPSFDKKTCVCAQCFLLRDQDHLCLECEDCEVVRYCSERCKVQNKSAHDRLCKIYSALYSIFWKDDSYEASPLRTNAVLAAAALGLSYNFEPLCTLDESVCSPQLCEEFALISKAVEKASGGRHTVAEALQFLQKSECNCFSFWDRRYEQYGAAVCTPASLFNHACAPNAAKIWQRRQCRRLAAVGSDTKEGEDEEEGNGGPQLVFVALRDIEVGEEIFISYIDLSNSVSQRREVLERHFGFICDCSRCQREQAKEEGDKAEEDSEVVCELTDNSQNNDQKRYLQNIMCPCGGVFYLLHQDGQLLQPPSSPEDTTFISADENVLDGGGRHSFISDDDVGKNTSDSNNKAMVMGGNETRCRFLVCSICETQKSLFSSKSSIHDNNSSNASRRGDTGGRSVSSKNDEEDIAHEERSLL</sequence>
<dbReference type="PANTHER" id="PTHR12197:SF294">
    <property type="entry name" value="POTENTIAL PROTEIN LYSINE METHYLTRANSFERASE SET6"/>
    <property type="match status" value="1"/>
</dbReference>
<dbReference type="GO" id="GO:0008270">
    <property type="term" value="F:zinc ion binding"/>
    <property type="evidence" value="ECO:0007669"/>
    <property type="project" value="UniProtKB-KW"/>
</dbReference>
<dbReference type="Gene3D" id="6.10.140.2220">
    <property type="match status" value="1"/>
</dbReference>
<evidence type="ECO:0000259" key="7">
    <source>
        <dbReference type="PROSITE" id="PS50865"/>
    </source>
</evidence>
<dbReference type="SUPFAM" id="SSF144232">
    <property type="entry name" value="HIT/MYND zinc finger-like"/>
    <property type="match status" value="1"/>
</dbReference>
<dbReference type="Pfam" id="PF00856">
    <property type="entry name" value="SET"/>
    <property type="match status" value="1"/>
</dbReference>
<proteinExistence type="predicted"/>
<dbReference type="InterPro" id="IPR001214">
    <property type="entry name" value="SET_dom"/>
</dbReference>
<dbReference type="InterPro" id="IPR050869">
    <property type="entry name" value="H3K4_H4K5_MeTrfase"/>
</dbReference>
<keyword evidence="1" id="KW-0479">Metal-binding</keyword>
<evidence type="ECO:0000256" key="2">
    <source>
        <dbReference type="ARBA" id="ARBA00022771"/>
    </source>
</evidence>
<evidence type="ECO:0000259" key="6">
    <source>
        <dbReference type="PROSITE" id="PS50280"/>
    </source>
</evidence>
<keyword evidence="3" id="KW-0862">Zinc</keyword>
<dbReference type="CDD" id="cd20071">
    <property type="entry name" value="SET_SMYD"/>
    <property type="match status" value="1"/>
</dbReference>
<dbReference type="Gene3D" id="1.10.220.160">
    <property type="match status" value="1"/>
</dbReference>